<dbReference type="RefSeq" id="WP_087636188.1">
    <property type="nucleotide sequence ID" value="NZ_CP021524.1"/>
</dbReference>
<dbReference type="NCBIfam" id="TIGR04047">
    <property type="entry name" value="MSMEG_0565_glyc"/>
    <property type="match status" value="1"/>
</dbReference>
<reference evidence="4 5" key="1">
    <citation type="submission" date="2017-05" db="EMBL/GenBank/DDBJ databases">
        <title>Genome sequence of Acetobacter pasteurianus subsp. ascendens strain SRCM101447.</title>
        <authorList>
            <person name="Cho S.H."/>
        </authorList>
    </citation>
    <scope>NUCLEOTIDE SEQUENCE [LARGE SCALE GENOMIC DNA]</scope>
    <source>
        <strain evidence="4 5">SRCM101447</strain>
    </source>
</reference>
<protein>
    <submittedName>
        <fullName evidence="4">Mannosylfructose-phosphate synthase</fullName>
        <ecNumber evidence="4">2.4.1.246</ecNumber>
    </submittedName>
</protein>
<dbReference type="CDD" id="cd03801">
    <property type="entry name" value="GT4_PimA-like"/>
    <property type="match status" value="1"/>
</dbReference>
<dbReference type="PANTHER" id="PTHR46401:SF2">
    <property type="entry name" value="GLYCOSYLTRANSFERASE WBBK-RELATED"/>
    <property type="match status" value="1"/>
</dbReference>
<evidence type="ECO:0000313" key="5">
    <source>
        <dbReference type="Proteomes" id="UP000195633"/>
    </source>
</evidence>
<dbReference type="GO" id="GO:0009103">
    <property type="term" value="P:lipopolysaccharide biosynthetic process"/>
    <property type="evidence" value="ECO:0007669"/>
    <property type="project" value="TreeGrafter"/>
</dbReference>
<name>A0A1Y0V036_9PROT</name>
<proteinExistence type="predicted"/>
<dbReference type="EC" id="2.4.1.246" evidence="4"/>
<dbReference type="Gene3D" id="3.40.50.2000">
    <property type="entry name" value="Glycogen Phosphorylase B"/>
    <property type="match status" value="2"/>
</dbReference>
<gene>
    <name evidence="4" type="ORF">S101447_02462</name>
</gene>
<evidence type="ECO:0000256" key="1">
    <source>
        <dbReference type="ARBA" id="ARBA00022679"/>
    </source>
</evidence>
<dbReference type="InterPro" id="IPR001296">
    <property type="entry name" value="Glyco_trans_1"/>
</dbReference>
<dbReference type="GO" id="GO:0103011">
    <property type="term" value="F:mannosylfructose-phosphate synthase activity"/>
    <property type="evidence" value="ECO:0007669"/>
    <property type="project" value="UniProtKB-EC"/>
</dbReference>
<dbReference type="Proteomes" id="UP000195633">
    <property type="component" value="Chromosome"/>
</dbReference>
<accession>A0A1Y0V036</accession>
<keyword evidence="4" id="KW-0328">Glycosyltransferase</keyword>
<evidence type="ECO:0000259" key="2">
    <source>
        <dbReference type="Pfam" id="PF00534"/>
    </source>
</evidence>
<evidence type="ECO:0000313" key="4">
    <source>
        <dbReference type="EMBL" id="ARW11500.1"/>
    </source>
</evidence>
<dbReference type="InterPro" id="IPR023986">
    <property type="entry name" value="GlycosylTfrase_MSMEG0565"/>
</dbReference>
<dbReference type="Pfam" id="PF00534">
    <property type="entry name" value="Glycos_transf_1"/>
    <property type="match status" value="1"/>
</dbReference>
<keyword evidence="1 4" id="KW-0808">Transferase</keyword>
<feature type="domain" description="Glycosyltransferase subfamily 4-like N-terminal" evidence="3">
    <location>
        <begin position="16"/>
        <end position="172"/>
    </location>
</feature>
<dbReference type="PANTHER" id="PTHR46401">
    <property type="entry name" value="GLYCOSYLTRANSFERASE WBBK-RELATED"/>
    <property type="match status" value="1"/>
</dbReference>
<dbReference type="SUPFAM" id="SSF53756">
    <property type="entry name" value="UDP-Glycosyltransferase/glycogen phosphorylase"/>
    <property type="match status" value="1"/>
</dbReference>
<feature type="domain" description="Glycosyl transferase family 1" evidence="2">
    <location>
        <begin position="183"/>
        <end position="342"/>
    </location>
</feature>
<evidence type="ECO:0000259" key="3">
    <source>
        <dbReference type="Pfam" id="PF13439"/>
    </source>
</evidence>
<organism evidence="4 5">
    <name type="scientific">Acetobacter ascendens</name>
    <dbReference type="NCBI Taxonomy" id="481146"/>
    <lineage>
        <taxon>Bacteria</taxon>
        <taxon>Pseudomonadati</taxon>
        <taxon>Pseudomonadota</taxon>
        <taxon>Alphaproteobacteria</taxon>
        <taxon>Acetobacterales</taxon>
        <taxon>Acetobacteraceae</taxon>
        <taxon>Acetobacter</taxon>
    </lineage>
</organism>
<dbReference type="InterPro" id="IPR028098">
    <property type="entry name" value="Glyco_trans_4-like_N"/>
</dbReference>
<dbReference type="AlphaFoldDB" id="A0A1Y0V036"/>
<sequence>MTLSIGILTHSTNPRGGVVHGMALAEALCDAGHDVTLIAPDVTGAGFFRTPRCATRCIPAASVPDLPTLVECRVAEIRDALRNDTHFDVLHAQDPISANALAELVAEGRISGFARTVHHLDRFFHPDVSARQIRGLTAATELFTVSQLWKGTLLADYGRHAPVVGNGVDLTRFFPKTGQHDHELRARYGLPLNARLILSVGGIERRKNTLVLLEAFEILHRDHLDLHLVIAGGASLLDHSDYRCLFDERVRSRGLTDAVTVTGTVADDDMPAFYRQSSVLAYPSQTEGFGLCPLEALACGIPVVVPAAPPFTEHFHTLEAFWCDPEHPETLVCALRDALSVQSKVRFQLSGPATAHRFDWRSVASRHLPAYWRLAALQHAGVAASGALSLCPK</sequence>
<dbReference type="EMBL" id="CP021524">
    <property type="protein sequence ID" value="ARW11500.1"/>
    <property type="molecule type" value="Genomic_DNA"/>
</dbReference>
<dbReference type="Pfam" id="PF13439">
    <property type="entry name" value="Glyco_transf_4"/>
    <property type="match status" value="1"/>
</dbReference>